<proteinExistence type="predicted"/>
<dbReference type="Proteomes" id="UP000258997">
    <property type="component" value="Segment"/>
</dbReference>
<sequence length="61" mass="6967">MAKKTKWEKVDEADGQVTDRLEVEGGWLYSRRTFYTGGSTVALVFVPHPTSRRRPAKAKQE</sequence>
<dbReference type="EMBL" id="MH588544">
    <property type="protein sequence ID" value="AXQ68425.1"/>
    <property type="molecule type" value="Genomic_DNA"/>
</dbReference>
<keyword evidence="2" id="KW-1185">Reference proteome</keyword>
<gene>
    <name evidence="1" type="ORF">CcrBL10_gp221c</name>
</gene>
<accession>A0A385EBR0</accession>
<organism evidence="1 2">
    <name type="scientific">Caulobacter phage CcrBL10</name>
    <dbReference type="NCBI Taxonomy" id="2283269"/>
    <lineage>
        <taxon>Viruses</taxon>
        <taxon>Duplodnaviria</taxon>
        <taxon>Heunggongvirae</taxon>
        <taxon>Uroviricota</taxon>
        <taxon>Caudoviricetes</taxon>
        <taxon>Jeanschmidtviridae</taxon>
        <taxon>Poindextervirus</taxon>
        <taxon>Poindextervirus BL10</taxon>
    </lineage>
</organism>
<name>A0A385EBR0_9CAUD</name>
<reference evidence="1 2" key="1">
    <citation type="submission" date="2018-07" db="EMBL/GenBank/DDBJ databases">
        <title>Giant CbK-like Caulobacter bacteriophages have genetically divergent genomes.</title>
        <authorList>
            <person name="Wilson K.M."/>
            <person name="Ely B."/>
        </authorList>
    </citation>
    <scope>NUCLEOTIDE SEQUENCE [LARGE SCALE GENOMIC DNA]</scope>
</reference>
<protein>
    <submittedName>
        <fullName evidence="1">Uncharacterized protein</fullName>
    </submittedName>
</protein>
<evidence type="ECO:0000313" key="2">
    <source>
        <dbReference type="Proteomes" id="UP000258997"/>
    </source>
</evidence>
<evidence type="ECO:0000313" key="1">
    <source>
        <dbReference type="EMBL" id="AXQ68425.1"/>
    </source>
</evidence>